<accession>A0A840V5N1</accession>
<comment type="caution">
    <text evidence="1">The sequence shown here is derived from an EMBL/GenBank/DDBJ whole genome shotgun (WGS) entry which is preliminary data.</text>
</comment>
<name>A0A840V5N1_9BACT</name>
<organism evidence="1 2">
    <name type="scientific">Desulfoprunum benzoelyticum</name>
    <dbReference type="NCBI Taxonomy" id="1506996"/>
    <lineage>
        <taxon>Bacteria</taxon>
        <taxon>Pseudomonadati</taxon>
        <taxon>Thermodesulfobacteriota</taxon>
        <taxon>Desulfobulbia</taxon>
        <taxon>Desulfobulbales</taxon>
        <taxon>Desulfobulbaceae</taxon>
        <taxon>Desulfoprunum</taxon>
    </lineage>
</organism>
<dbReference type="AlphaFoldDB" id="A0A840V5N1"/>
<gene>
    <name evidence="1" type="ORF">HNQ81_002106</name>
</gene>
<keyword evidence="2" id="KW-1185">Reference proteome</keyword>
<dbReference type="EMBL" id="JACHEO010000011">
    <property type="protein sequence ID" value="MBB5348371.1"/>
    <property type="molecule type" value="Genomic_DNA"/>
</dbReference>
<evidence type="ECO:0000313" key="1">
    <source>
        <dbReference type="EMBL" id="MBB5348371.1"/>
    </source>
</evidence>
<evidence type="ECO:0000313" key="2">
    <source>
        <dbReference type="Proteomes" id="UP000539642"/>
    </source>
</evidence>
<protein>
    <submittedName>
        <fullName evidence="1">Uncharacterized protein</fullName>
    </submittedName>
</protein>
<dbReference type="RefSeq" id="WP_183351045.1">
    <property type="nucleotide sequence ID" value="NZ_JACHEO010000011.1"/>
</dbReference>
<dbReference type="Proteomes" id="UP000539642">
    <property type="component" value="Unassembled WGS sequence"/>
</dbReference>
<sequence length="245" mass="28007">MHEIMILFAEKYGLTINEVMAEMEKVFSAILSQWYRVEVMAIFRHDLKLEAVAYNKVGGVVLQKDIDLKKMGGTNSIVRRLENSLSLAAVLKQTRQYKYYEREIRWGNIAIIDREKNYHVEIEIVPGKTITAFCPLNRVGLHDQNSPSFSVGMKRAFHVRRVDPVVLGGIPRLKVMVDRVSKNLVEALLREQLGGARENTTIHCTKRYVGQKSFVVTSRRIPKAAIVAVAEELGEPLQVRFIREQ</sequence>
<proteinExistence type="predicted"/>
<reference evidence="1 2" key="1">
    <citation type="submission" date="2020-08" db="EMBL/GenBank/DDBJ databases">
        <title>Genomic Encyclopedia of Type Strains, Phase IV (KMG-IV): sequencing the most valuable type-strain genomes for metagenomic binning, comparative biology and taxonomic classification.</title>
        <authorList>
            <person name="Goeker M."/>
        </authorList>
    </citation>
    <scope>NUCLEOTIDE SEQUENCE [LARGE SCALE GENOMIC DNA]</scope>
    <source>
        <strain evidence="1 2">DSM 28570</strain>
    </source>
</reference>